<protein>
    <submittedName>
        <fullName evidence="2">Methyltransferase type 11</fullName>
    </submittedName>
</protein>
<dbReference type="CDD" id="cd02440">
    <property type="entry name" value="AdoMet_MTases"/>
    <property type="match status" value="1"/>
</dbReference>
<keyword evidence="2" id="KW-0489">Methyltransferase</keyword>
<dbReference type="InterPro" id="IPR029063">
    <property type="entry name" value="SAM-dependent_MTases_sf"/>
</dbReference>
<dbReference type="GO" id="GO:0008757">
    <property type="term" value="F:S-adenosylmethionine-dependent methyltransferase activity"/>
    <property type="evidence" value="ECO:0007669"/>
    <property type="project" value="InterPro"/>
</dbReference>
<dbReference type="SUPFAM" id="SSF53335">
    <property type="entry name" value="S-adenosyl-L-methionine-dependent methyltransferases"/>
    <property type="match status" value="1"/>
</dbReference>
<name>Q029A7_SOLUE</name>
<dbReference type="PANTHER" id="PTHR42912:SF80">
    <property type="entry name" value="METHYLTRANSFERASE DOMAIN-CONTAINING PROTEIN"/>
    <property type="match status" value="1"/>
</dbReference>
<evidence type="ECO:0000313" key="2">
    <source>
        <dbReference type="EMBL" id="ABJ82384.1"/>
    </source>
</evidence>
<dbReference type="eggNOG" id="COG0500">
    <property type="taxonomic scope" value="Bacteria"/>
</dbReference>
<dbReference type="AlphaFoldDB" id="Q029A7"/>
<sequence length="430" mass="47937">MEDPKVLERMREDWNQRAGEDAYYYVAFGRREQDDEEFFATAADIVKGLEFDLKRVRGRDAALEIGCGPGRLMRPLSRHFTEIHGVDVSDEMIGLAKDRLRDTPNAFPHHSSGSDLSMFPDEKFDFVYSYAVFQHIPSGDVVFNYLREARRVLKTGGLLRCQMNGLPPHAKQYDTWSGVRISPEAIVAFAREQDLQLLVVEQIWTQYMWITCRKRPAGWSASLGSRRVEPSAAIRRISNALTGEAVAPVRGPLAALSLWVEGLPDEADLNHMTVTADGLACRVIYIGEPEKDGITQVNVALPEGLRTGMVPVEIAWLGQPLAEASWVRIMPPGPSVPRITTITDGINLLSGTRIVTGSVKVTMLEVAEPKPFHARIDGFDAVEIESFCADPITQRYEFNFRLPERIGPGPHEVQVSLGKRTFPPLAIEVA</sequence>
<dbReference type="PANTHER" id="PTHR42912">
    <property type="entry name" value="METHYLTRANSFERASE"/>
    <property type="match status" value="1"/>
</dbReference>
<dbReference type="InterPro" id="IPR050508">
    <property type="entry name" value="Methyltransf_Superfamily"/>
</dbReference>
<reference evidence="2" key="1">
    <citation type="submission" date="2006-10" db="EMBL/GenBank/DDBJ databases">
        <title>Complete sequence of Solibacter usitatus Ellin6076.</title>
        <authorList>
            <consortium name="US DOE Joint Genome Institute"/>
            <person name="Copeland A."/>
            <person name="Lucas S."/>
            <person name="Lapidus A."/>
            <person name="Barry K."/>
            <person name="Detter J.C."/>
            <person name="Glavina del Rio T."/>
            <person name="Hammon N."/>
            <person name="Israni S."/>
            <person name="Dalin E."/>
            <person name="Tice H."/>
            <person name="Pitluck S."/>
            <person name="Thompson L.S."/>
            <person name="Brettin T."/>
            <person name="Bruce D."/>
            <person name="Han C."/>
            <person name="Tapia R."/>
            <person name="Gilna P."/>
            <person name="Schmutz J."/>
            <person name="Larimer F."/>
            <person name="Land M."/>
            <person name="Hauser L."/>
            <person name="Kyrpides N."/>
            <person name="Mikhailova N."/>
            <person name="Janssen P.H."/>
            <person name="Kuske C.R."/>
            <person name="Richardson P."/>
        </authorList>
    </citation>
    <scope>NUCLEOTIDE SEQUENCE</scope>
    <source>
        <strain evidence="2">Ellin6076</strain>
    </source>
</reference>
<keyword evidence="2" id="KW-0808">Transferase</keyword>
<dbReference type="Pfam" id="PF08241">
    <property type="entry name" value="Methyltransf_11"/>
    <property type="match status" value="1"/>
</dbReference>
<proteinExistence type="predicted"/>
<organism evidence="2">
    <name type="scientific">Solibacter usitatus (strain Ellin6076)</name>
    <dbReference type="NCBI Taxonomy" id="234267"/>
    <lineage>
        <taxon>Bacteria</taxon>
        <taxon>Pseudomonadati</taxon>
        <taxon>Acidobacteriota</taxon>
        <taxon>Terriglobia</taxon>
        <taxon>Bryobacterales</taxon>
        <taxon>Solibacteraceae</taxon>
        <taxon>Candidatus Solibacter</taxon>
    </lineage>
</organism>
<dbReference type="Gene3D" id="3.40.50.150">
    <property type="entry name" value="Vaccinia Virus protein VP39"/>
    <property type="match status" value="1"/>
</dbReference>
<accession>Q029A7</accession>
<gene>
    <name evidence="2" type="ordered locus">Acid_1391</name>
</gene>
<dbReference type="KEGG" id="sus:Acid_1391"/>
<dbReference type="EMBL" id="CP000473">
    <property type="protein sequence ID" value="ABJ82384.1"/>
    <property type="molecule type" value="Genomic_DNA"/>
</dbReference>
<evidence type="ECO:0000259" key="1">
    <source>
        <dbReference type="Pfam" id="PF08241"/>
    </source>
</evidence>
<dbReference type="STRING" id="234267.Acid_1391"/>
<dbReference type="HOGENOM" id="CLU_637601_0_0_0"/>
<feature type="domain" description="Methyltransferase type 11" evidence="1">
    <location>
        <begin position="63"/>
        <end position="159"/>
    </location>
</feature>
<dbReference type="GO" id="GO:0032259">
    <property type="term" value="P:methylation"/>
    <property type="evidence" value="ECO:0007669"/>
    <property type="project" value="UniProtKB-KW"/>
</dbReference>
<dbReference type="InterPro" id="IPR013216">
    <property type="entry name" value="Methyltransf_11"/>
</dbReference>
<dbReference type="InParanoid" id="Q029A7"/>